<evidence type="ECO:0000313" key="2">
    <source>
        <dbReference type="Proteomes" id="UP001589587"/>
    </source>
</evidence>
<accession>A0ABV5XCB6</accession>
<evidence type="ECO:0000313" key="1">
    <source>
        <dbReference type="EMBL" id="MFB9779509.1"/>
    </source>
</evidence>
<organism evidence="1 2">
    <name type="scientific">Rhodococcus baikonurensis</name>
    <dbReference type="NCBI Taxonomy" id="172041"/>
    <lineage>
        <taxon>Bacteria</taxon>
        <taxon>Bacillati</taxon>
        <taxon>Actinomycetota</taxon>
        <taxon>Actinomycetes</taxon>
        <taxon>Mycobacteriales</taxon>
        <taxon>Nocardiaceae</taxon>
        <taxon>Rhodococcus</taxon>
        <taxon>Rhodococcus erythropolis group</taxon>
    </lineage>
</organism>
<proteinExistence type="predicted"/>
<sequence>MSANRRTASQINDTDTAAGAEYKAAMARTALCEIHIGHFSRVIALIEHARTLSALDDLESLYPLAFATVTTIDPTSLTHDSALRVARAVVDEMGLAVHELDWKHRKPAPTTADDELLRKSRAVVDEDRALEDLATVHSQLHLFETALTGFGWSSSFLQSPPFSRSTEGETQ</sequence>
<name>A0ABV5XCB6_9NOCA</name>
<dbReference type="Proteomes" id="UP001589587">
    <property type="component" value="Unassembled WGS sequence"/>
</dbReference>
<comment type="caution">
    <text evidence="1">The sequence shown here is derived from an EMBL/GenBank/DDBJ whole genome shotgun (WGS) entry which is preliminary data.</text>
</comment>
<reference evidence="1 2" key="1">
    <citation type="submission" date="2024-09" db="EMBL/GenBank/DDBJ databases">
        <authorList>
            <person name="Sun Q."/>
            <person name="Mori K."/>
        </authorList>
    </citation>
    <scope>NUCLEOTIDE SEQUENCE [LARGE SCALE GENOMIC DNA]</scope>
    <source>
        <strain evidence="1 2">JCM 11411</strain>
    </source>
</reference>
<protein>
    <submittedName>
        <fullName evidence="1">Uncharacterized protein</fullName>
    </submittedName>
</protein>
<dbReference type="EMBL" id="JBHMAS010000006">
    <property type="protein sequence ID" value="MFB9779509.1"/>
    <property type="molecule type" value="Genomic_DNA"/>
</dbReference>
<gene>
    <name evidence="1" type="ORF">ACFFQ6_07440</name>
</gene>
<dbReference type="RefSeq" id="WP_378374213.1">
    <property type="nucleotide sequence ID" value="NZ_JBHMAS010000006.1"/>
</dbReference>
<keyword evidence="2" id="KW-1185">Reference proteome</keyword>